<dbReference type="RefSeq" id="WP_015375055.1">
    <property type="nucleotide sequence ID" value="NZ_JARMTB010000124.1"/>
</dbReference>
<dbReference type="PANTHER" id="PTHR34406:SF1">
    <property type="entry name" value="PROTEIN YCEI"/>
    <property type="match status" value="1"/>
</dbReference>
<dbReference type="SMART" id="SM00867">
    <property type="entry name" value="YceI"/>
    <property type="match status" value="1"/>
</dbReference>
<accession>A0A087LFW1</accession>
<comment type="similarity">
    <text evidence="1">Belongs to the UPF0312 family.</text>
</comment>
<dbReference type="PATRIC" id="fig|1422.12.peg.1243"/>
<dbReference type="InterPro" id="IPR007372">
    <property type="entry name" value="Lipid/polyisoprenoid-bd_YceI"/>
</dbReference>
<name>A0A087LFW1_GEOSE</name>
<dbReference type="Pfam" id="PF04264">
    <property type="entry name" value="YceI"/>
    <property type="match status" value="1"/>
</dbReference>
<dbReference type="InterPro" id="IPR036761">
    <property type="entry name" value="TTHA0802/YceI-like_sf"/>
</dbReference>
<evidence type="ECO:0000256" key="1">
    <source>
        <dbReference type="ARBA" id="ARBA00008812"/>
    </source>
</evidence>
<reference evidence="2 3" key="1">
    <citation type="submission" date="2016-01" db="EMBL/GenBank/DDBJ databases">
        <title>Draft Genome Sequences of Seven Thermophilic Sporeformers Isolated from Foods.</title>
        <authorList>
            <person name="Berendsen E.M."/>
            <person name="Wells-Bennik M.H."/>
            <person name="Krawcyk A.O."/>
            <person name="De Jong A."/>
            <person name="Holsappel S."/>
            <person name="Eijlander R.T."/>
            <person name="Kuipers O.P."/>
        </authorList>
    </citation>
    <scope>NUCLEOTIDE SEQUENCE [LARGE SCALE GENOMIC DNA]</scope>
    <source>
        <strain evidence="2 3">B4114</strain>
    </source>
</reference>
<dbReference type="PANTHER" id="PTHR34406">
    <property type="entry name" value="PROTEIN YCEI"/>
    <property type="match status" value="1"/>
</dbReference>
<organism evidence="2 3">
    <name type="scientific">Geobacillus stearothermophilus</name>
    <name type="common">Bacillus stearothermophilus</name>
    <dbReference type="NCBI Taxonomy" id="1422"/>
    <lineage>
        <taxon>Bacteria</taxon>
        <taxon>Bacillati</taxon>
        <taxon>Bacillota</taxon>
        <taxon>Bacilli</taxon>
        <taxon>Bacillales</taxon>
        <taxon>Anoxybacillaceae</taxon>
        <taxon>Geobacillus</taxon>
    </lineage>
</organism>
<dbReference type="AlphaFoldDB" id="A0A087LFW1"/>
<dbReference type="Gene3D" id="2.40.128.110">
    <property type="entry name" value="Lipid/polyisoprenoid-binding, YceI-like"/>
    <property type="match status" value="1"/>
</dbReference>
<evidence type="ECO:0000313" key="3">
    <source>
        <dbReference type="Proteomes" id="UP000075517"/>
    </source>
</evidence>
<protein>
    <submittedName>
        <fullName evidence="2">Uncharacterized protein</fullName>
    </submittedName>
</protein>
<proteinExistence type="inferred from homology"/>
<comment type="caution">
    <text evidence="2">The sequence shown here is derived from an EMBL/GenBank/DDBJ whole genome shotgun (WGS) entry which is preliminary data.</text>
</comment>
<dbReference type="EMBL" id="LQYY01000142">
    <property type="protein sequence ID" value="KYD31496.1"/>
    <property type="molecule type" value="Genomic_DNA"/>
</dbReference>
<dbReference type="Proteomes" id="UP000075517">
    <property type="component" value="Unassembled WGS sequence"/>
</dbReference>
<dbReference type="SUPFAM" id="SSF101874">
    <property type="entry name" value="YceI-like"/>
    <property type="match status" value="1"/>
</dbReference>
<sequence>MTTFQLDKAHSSVAFQVRHMMISKAKGEFTNFDVEVEGDINELESLKVKATIDAASIDTKNADRDNHLRSADFFDVENYPTITFVSESVRKLSDTEYEVTGKLTIRGVTRTETFKVEYNGQVKNPLTGGISVGFDVEGTINREDYGLVWNVALETGGFLVGKEVKILASFEFALS</sequence>
<gene>
    <name evidence="2" type="ORF">B4114_1663</name>
</gene>
<accession>A0A164CBF9</accession>
<evidence type="ECO:0000313" key="2">
    <source>
        <dbReference type="EMBL" id="KYD31496.1"/>
    </source>
</evidence>